<feature type="transmembrane region" description="Helical" evidence="7">
    <location>
        <begin position="169"/>
        <end position="188"/>
    </location>
</feature>
<dbReference type="AlphaFoldDB" id="A0A8J7W356"/>
<evidence type="ECO:0000256" key="4">
    <source>
        <dbReference type="ARBA" id="ARBA00022692"/>
    </source>
</evidence>
<evidence type="ECO:0000259" key="8">
    <source>
        <dbReference type="Pfam" id="PF00892"/>
    </source>
</evidence>
<dbReference type="Pfam" id="PF00892">
    <property type="entry name" value="EamA"/>
    <property type="match status" value="2"/>
</dbReference>
<dbReference type="GO" id="GO:0005886">
    <property type="term" value="C:plasma membrane"/>
    <property type="evidence" value="ECO:0007669"/>
    <property type="project" value="UniProtKB-SubCell"/>
</dbReference>
<reference evidence="9" key="1">
    <citation type="submission" date="2021-04" db="EMBL/GenBank/DDBJ databases">
        <title>Sinoanaerobacter chloroacetimidivorans sp. nov., an obligate anaerobic bacterium isolated from anaerobic sludge.</title>
        <authorList>
            <person name="Bao Y."/>
        </authorList>
    </citation>
    <scope>NUCLEOTIDE SEQUENCE</scope>
    <source>
        <strain evidence="9">BAD-6</strain>
    </source>
</reference>
<name>A0A8J7W356_9FIRM</name>
<dbReference type="EMBL" id="JAGSND010000006">
    <property type="protein sequence ID" value="MBR0598308.1"/>
    <property type="molecule type" value="Genomic_DNA"/>
</dbReference>
<organism evidence="9 10">
    <name type="scientific">Sinanaerobacter chloroacetimidivorans</name>
    <dbReference type="NCBI Taxonomy" id="2818044"/>
    <lineage>
        <taxon>Bacteria</taxon>
        <taxon>Bacillati</taxon>
        <taxon>Bacillota</taxon>
        <taxon>Clostridia</taxon>
        <taxon>Peptostreptococcales</taxon>
        <taxon>Anaerovoracaceae</taxon>
        <taxon>Sinanaerobacter</taxon>
    </lineage>
</organism>
<dbReference type="Proteomes" id="UP000675664">
    <property type="component" value="Unassembled WGS sequence"/>
</dbReference>
<evidence type="ECO:0000256" key="5">
    <source>
        <dbReference type="ARBA" id="ARBA00022989"/>
    </source>
</evidence>
<sequence>MDKKIVFFQKPKNVMLLAVFTTFLWGSAFPCVKIGYRLFQIQEGDPFNQILFAGYRFTLAGILVILFAAYQQKKWILPDKNNIKGIFILGMIQTTLGYVFFYIGIANTTGIKSSILYSINAFMAVILAHIFYQNEKLTLRKTLGCLSGFLGVVLINVKGGCFDSSLSFSGEGMILLAAASFSTGALLSKNTAQKSDSMMITGYQLLLGGVMLILLGIGGNGHLSAFSLEGSLMLLYLSSLSAISFTLWTALLKYNQIGKITVYNFLIPVFGVTLSAVLLNETFFELKNILALVAVCFGIYIINKPEKV</sequence>
<evidence type="ECO:0000313" key="9">
    <source>
        <dbReference type="EMBL" id="MBR0598308.1"/>
    </source>
</evidence>
<feature type="transmembrane region" description="Helical" evidence="7">
    <location>
        <begin position="200"/>
        <end position="219"/>
    </location>
</feature>
<dbReference type="PANTHER" id="PTHR32322:SF18">
    <property type="entry name" value="S-ADENOSYLMETHIONINE_S-ADENOSYLHOMOCYSTEINE TRANSPORTER"/>
    <property type="match status" value="1"/>
</dbReference>
<feature type="domain" description="EamA" evidence="8">
    <location>
        <begin position="15"/>
        <end position="156"/>
    </location>
</feature>
<dbReference type="InterPro" id="IPR050638">
    <property type="entry name" value="AA-Vitamin_Transporters"/>
</dbReference>
<accession>A0A8J7W356</accession>
<feature type="domain" description="EamA" evidence="8">
    <location>
        <begin position="169"/>
        <end position="303"/>
    </location>
</feature>
<feature type="transmembrane region" description="Helical" evidence="7">
    <location>
        <begin position="231"/>
        <end position="250"/>
    </location>
</feature>
<feature type="transmembrane region" description="Helical" evidence="7">
    <location>
        <begin position="139"/>
        <end position="157"/>
    </location>
</feature>
<evidence type="ECO:0000313" key="10">
    <source>
        <dbReference type="Proteomes" id="UP000675664"/>
    </source>
</evidence>
<dbReference type="PANTHER" id="PTHR32322">
    <property type="entry name" value="INNER MEMBRANE TRANSPORTER"/>
    <property type="match status" value="1"/>
</dbReference>
<feature type="transmembrane region" description="Helical" evidence="7">
    <location>
        <begin position="286"/>
        <end position="303"/>
    </location>
</feature>
<evidence type="ECO:0000256" key="6">
    <source>
        <dbReference type="ARBA" id="ARBA00023136"/>
    </source>
</evidence>
<feature type="transmembrane region" description="Helical" evidence="7">
    <location>
        <begin position="82"/>
        <end position="103"/>
    </location>
</feature>
<keyword evidence="10" id="KW-1185">Reference proteome</keyword>
<comment type="subcellular location">
    <subcellularLocation>
        <location evidence="1">Cell membrane</location>
        <topology evidence="1">Multi-pass membrane protein</topology>
    </subcellularLocation>
</comment>
<keyword evidence="6 7" id="KW-0472">Membrane</keyword>
<dbReference type="RefSeq" id="WP_227018437.1">
    <property type="nucleotide sequence ID" value="NZ_JAGSND010000006.1"/>
</dbReference>
<feature type="transmembrane region" description="Helical" evidence="7">
    <location>
        <begin position="115"/>
        <end position="132"/>
    </location>
</feature>
<evidence type="ECO:0000256" key="7">
    <source>
        <dbReference type="SAM" id="Phobius"/>
    </source>
</evidence>
<reference evidence="9" key="2">
    <citation type="submission" date="2021-04" db="EMBL/GenBank/DDBJ databases">
        <authorList>
            <person name="Liu J."/>
        </authorList>
    </citation>
    <scope>NUCLEOTIDE SEQUENCE</scope>
    <source>
        <strain evidence="9">BAD-6</strain>
    </source>
</reference>
<evidence type="ECO:0000256" key="3">
    <source>
        <dbReference type="ARBA" id="ARBA00022475"/>
    </source>
</evidence>
<dbReference type="SUPFAM" id="SSF103481">
    <property type="entry name" value="Multidrug resistance efflux transporter EmrE"/>
    <property type="match status" value="2"/>
</dbReference>
<keyword evidence="3" id="KW-1003">Cell membrane</keyword>
<evidence type="ECO:0000256" key="1">
    <source>
        <dbReference type="ARBA" id="ARBA00004651"/>
    </source>
</evidence>
<comment type="caution">
    <text evidence="9">The sequence shown here is derived from an EMBL/GenBank/DDBJ whole genome shotgun (WGS) entry which is preliminary data.</text>
</comment>
<proteinExistence type="inferred from homology"/>
<dbReference type="InterPro" id="IPR000620">
    <property type="entry name" value="EamA_dom"/>
</dbReference>
<protein>
    <submittedName>
        <fullName evidence="9">DMT family transporter</fullName>
    </submittedName>
</protein>
<gene>
    <name evidence="9" type="ORF">KCX82_10515</name>
</gene>
<feature type="transmembrane region" description="Helical" evidence="7">
    <location>
        <begin position="262"/>
        <end position="280"/>
    </location>
</feature>
<keyword evidence="5 7" id="KW-1133">Transmembrane helix</keyword>
<feature type="transmembrane region" description="Helical" evidence="7">
    <location>
        <begin position="52"/>
        <end position="70"/>
    </location>
</feature>
<evidence type="ECO:0000256" key="2">
    <source>
        <dbReference type="ARBA" id="ARBA00007362"/>
    </source>
</evidence>
<dbReference type="InterPro" id="IPR037185">
    <property type="entry name" value="EmrE-like"/>
</dbReference>
<comment type="similarity">
    <text evidence="2">Belongs to the EamA transporter family.</text>
</comment>
<keyword evidence="4 7" id="KW-0812">Transmembrane</keyword>